<evidence type="ECO:0000313" key="2">
    <source>
        <dbReference type="EMBL" id="AEA13527.1"/>
    </source>
</evidence>
<evidence type="ECO:0000313" key="3">
    <source>
        <dbReference type="Proteomes" id="UP000008138"/>
    </source>
</evidence>
<dbReference type="Pfam" id="PF01022">
    <property type="entry name" value="HTH_5"/>
    <property type="match status" value="1"/>
</dbReference>
<dbReference type="InterPro" id="IPR011991">
    <property type="entry name" value="ArsR-like_HTH"/>
</dbReference>
<name>F2L5A2_THEU7</name>
<sequence>MRSKILMLLKERPTNINQISKELGIDYKTVKYHLSLLEKNGLVKRLGMRYGDVYFIEDNAYKHWDELYTLIKESLSRNETKII</sequence>
<dbReference type="HOGENOM" id="CLU_153620_1_0_2"/>
<dbReference type="AlphaFoldDB" id="F2L5A2"/>
<feature type="domain" description="HTH arsR-type" evidence="1">
    <location>
        <begin position="1"/>
        <end position="79"/>
    </location>
</feature>
<dbReference type="GO" id="GO:0003700">
    <property type="term" value="F:DNA-binding transcription factor activity"/>
    <property type="evidence" value="ECO:0007669"/>
    <property type="project" value="InterPro"/>
</dbReference>
<keyword evidence="3" id="KW-1185">Reference proteome</keyword>
<organism evidence="2 3">
    <name type="scientific">Thermoproteus uzoniensis (strain 768-20)</name>
    <dbReference type="NCBI Taxonomy" id="999630"/>
    <lineage>
        <taxon>Archaea</taxon>
        <taxon>Thermoproteota</taxon>
        <taxon>Thermoprotei</taxon>
        <taxon>Thermoproteales</taxon>
        <taxon>Thermoproteaceae</taxon>
        <taxon>Thermoproteus</taxon>
    </lineage>
</organism>
<dbReference type="EMBL" id="CP002590">
    <property type="protein sequence ID" value="AEA13527.1"/>
    <property type="molecule type" value="Genomic_DNA"/>
</dbReference>
<dbReference type="KEGG" id="tuz:TUZN_2069"/>
<dbReference type="eggNOG" id="arCOG00731">
    <property type="taxonomic scope" value="Archaea"/>
</dbReference>
<accession>F2L5A2</accession>
<proteinExistence type="predicted"/>
<gene>
    <name evidence="2" type="ordered locus">TUZN_2069</name>
</gene>
<reference key="2">
    <citation type="submission" date="2011-03" db="EMBL/GenBank/DDBJ databases">
        <title>Complete genome sequence of the thermoacidophilic crenarchaeon Thermoproteus uzoniensis 768-20.</title>
        <authorList>
            <person name="Mardanov A.V."/>
            <person name="Gumerov V.M."/>
            <person name="Beletsky A.V."/>
            <person name="Prokofeva M.I."/>
            <person name="Bonch-Osmolovskaya E.A."/>
            <person name="Ravin N.V."/>
            <person name="Skryabin K.G."/>
        </authorList>
    </citation>
    <scope>NUCLEOTIDE SEQUENCE</scope>
    <source>
        <strain>768-20</strain>
    </source>
</reference>
<dbReference type="InterPro" id="IPR036388">
    <property type="entry name" value="WH-like_DNA-bd_sf"/>
</dbReference>
<dbReference type="PANTHER" id="PTHR38600">
    <property type="entry name" value="TRANSCRIPTIONAL REGULATORY PROTEIN"/>
    <property type="match status" value="1"/>
</dbReference>
<dbReference type="STRING" id="999630.TUZN_2069"/>
<dbReference type="InterPro" id="IPR036390">
    <property type="entry name" value="WH_DNA-bd_sf"/>
</dbReference>
<dbReference type="SUPFAM" id="SSF46785">
    <property type="entry name" value="Winged helix' DNA-binding domain"/>
    <property type="match status" value="1"/>
</dbReference>
<dbReference type="PROSITE" id="PS50987">
    <property type="entry name" value="HTH_ARSR_2"/>
    <property type="match status" value="1"/>
</dbReference>
<dbReference type="Proteomes" id="UP000008138">
    <property type="component" value="Chromosome"/>
</dbReference>
<evidence type="ECO:0000259" key="1">
    <source>
        <dbReference type="PROSITE" id="PS50987"/>
    </source>
</evidence>
<dbReference type="InterPro" id="IPR001845">
    <property type="entry name" value="HTH_ArsR_DNA-bd_dom"/>
</dbReference>
<dbReference type="CDD" id="cd00090">
    <property type="entry name" value="HTH_ARSR"/>
    <property type="match status" value="1"/>
</dbReference>
<dbReference type="Gene3D" id="1.10.10.10">
    <property type="entry name" value="Winged helix-like DNA-binding domain superfamily/Winged helix DNA-binding domain"/>
    <property type="match status" value="1"/>
</dbReference>
<dbReference type="PANTHER" id="PTHR38600:SF1">
    <property type="entry name" value="TRANSCRIPTIONAL REGULATORY PROTEIN"/>
    <property type="match status" value="1"/>
</dbReference>
<protein>
    <submittedName>
        <fullName evidence="2">Regulatory protein ArsR</fullName>
    </submittedName>
</protein>
<reference evidence="2 3" key="1">
    <citation type="journal article" date="2011" name="J. Bacteriol.">
        <title>Complete genome sequence of the thermoacidophilic crenarchaeon Thermoproteus uzoniensis 768-20.</title>
        <authorList>
            <person name="Mardanov A.V."/>
            <person name="Gumerov V.M."/>
            <person name="Beletsky A.V."/>
            <person name="Prokofeva M.I."/>
            <person name="Bonch-Osmolovskaya E.A."/>
            <person name="Ravin N.V."/>
            <person name="Skryabin K.G."/>
        </authorList>
    </citation>
    <scope>NUCLEOTIDE SEQUENCE [LARGE SCALE GENOMIC DNA]</scope>
    <source>
        <strain evidence="2 3">768-20</strain>
    </source>
</reference>